<dbReference type="PANTHER" id="PTHR46696:SF1">
    <property type="entry name" value="CYTOCHROME P450 YJIB-RELATED"/>
    <property type="match status" value="1"/>
</dbReference>
<evidence type="ECO:0008006" key="5">
    <source>
        <dbReference type="Google" id="ProtNLM"/>
    </source>
</evidence>
<dbReference type="Gene3D" id="1.10.630.10">
    <property type="entry name" value="Cytochrome P450"/>
    <property type="match status" value="2"/>
</dbReference>
<keyword evidence="2" id="KW-0560">Oxidoreductase</keyword>
<dbReference type="EMBL" id="BAAATD010000004">
    <property type="protein sequence ID" value="GAA2596030.1"/>
    <property type="molecule type" value="Genomic_DNA"/>
</dbReference>
<comment type="similarity">
    <text evidence="1 2">Belongs to the cytochrome P450 family.</text>
</comment>
<dbReference type="PANTHER" id="PTHR46696">
    <property type="entry name" value="P450, PUTATIVE (EUROFUNG)-RELATED"/>
    <property type="match status" value="1"/>
</dbReference>
<gene>
    <name evidence="3" type="ORF">GCM10010411_31780</name>
</gene>
<organism evidence="3 4">
    <name type="scientific">Actinomadura fulvescens</name>
    <dbReference type="NCBI Taxonomy" id="46160"/>
    <lineage>
        <taxon>Bacteria</taxon>
        <taxon>Bacillati</taxon>
        <taxon>Actinomycetota</taxon>
        <taxon>Actinomycetes</taxon>
        <taxon>Streptosporangiales</taxon>
        <taxon>Thermomonosporaceae</taxon>
        <taxon>Actinomadura</taxon>
    </lineage>
</organism>
<dbReference type="InterPro" id="IPR036396">
    <property type="entry name" value="Cyt_P450_sf"/>
</dbReference>
<proteinExistence type="inferred from homology"/>
<dbReference type="RefSeq" id="WP_344541602.1">
    <property type="nucleotide sequence ID" value="NZ_BAAATD010000004.1"/>
</dbReference>
<evidence type="ECO:0000313" key="4">
    <source>
        <dbReference type="Proteomes" id="UP001501509"/>
    </source>
</evidence>
<evidence type="ECO:0000313" key="3">
    <source>
        <dbReference type="EMBL" id="GAA2596030.1"/>
    </source>
</evidence>
<dbReference type="SUPFAM" id="SSF48264">
    <property type="entry name" value="Cytochrome P450"/>
    <property type="match status" value="1"/>
</dbReference>
<keyword evidence="2" id="KW-0479">Metal-binding</keyword>
<dbReference type="InterPro" id="IPR017972">
    <property type="entry name" value="Cyt_P450_CS"/>
</dbReference>
<comment type="caution">
    <text evidence="3">The sequence shown here is derived from an EMBL/GenBank/DDBJ whole genome shotgun (WGS) entry which is preliminary data.</text>
</comment>
<protein>
    <recommendedName>
        <fullName evidence="5">Cytochrome P450</fullName>
    </recommendedName>
</protein>
<keyword evidence="4" id="KW-1185">Reference proteome</keyword>
<evidence type="ECO:0000256" key="2">
    <source>
        <dbReference type="RuleBase" id="RU000461"/>
    </source>
</evidence>
<keyword evidence="2" id="KW-0503">Monooxygenase</keyword>
<dbReference type="InterPro" id="IPR001128">
    <property type="entry name" value="Cyt_P450"/>
</dbReference>
<evidence type="ECO:0000256" key="1">
    <source>
        <dbReference type="ARBA" id="ARBA00010617"/>
    </source>
</evidence>
<dbReference type="Pfam" id="PF00067">
    <property type="entry name" value="p450"/>
    <property type="match status" value="1"/>
</dbReference>
<reference evidence="3 4" key="1">
    <citation type="journal article" date="2019" name="Int. J. Syst. Evol. Microbiol.">
        <title>The Global Catalogue of Microorganisms (GCM) 10K type strain sequencing project: providing services to taxonomists for standard genome sequencing and annotation.</title>
        <authorList>
            <consortium name="The Broad Institute Genomics Platform"/>
            <consortium name="The Broad Institute Genome Sequencing Center for Infectious Disease"/>
            <person name="Wu L."/>
            <person name="Ma J."/>
        </authorList>
    </citation>
    <scope>NUCLEOTIDE SEQUENCE [LARGE SCALE GENOMIC DNA]</scope>
    <source>
        <strain evidence="3 4">JCM 6833</strain>
    </source>
</reference>
<name>A0ABN3PQS6_9ACTN</name>
<dbReference type="PROSITE" id="PS00086">
    <property type="entry name" value="CYTOCHROME_P450"/>
    <property type="match status" value="1"/>
</dbReference>
<accession>A0ABN3PQS6</accession>
<keyword evidence="2" id="KW-0408">Iron</keyword>
<keyword evidence="2" id="KW-0349">Heme</keyword>
<sequence length="294" mass="32776">MPQRRGALPISDAEILNCPDTYARGVPYDCLDRLRGRTPVVWLDGRFGNEPGSWAVLRYADVRRALSRPELFSPIPLETVHGPVTGGPESEHGTAADMTIDLDPPARALLSRIGRESIDLITDVLHEMPETLRNTMAGGAYALLRHPEEYARLRAGRGDEAFVDSAVEEMLRWWTPVPQVRRLVRRDTTMGGVPLRAGEQLALWLTAANHDDEVFAHPGRFLPERFMTGSERHLSFGHGTRACLGGHLARVHLRAMVAAILERPGRLELAGEPVRLRSTTRHGFERLPLRWSSG</sequence>
<dbReference type="Proteomes" id="UP001501509">
    <property type="component" value="Unassembled WGS sequence"/>
</dbReference>